<feature type="transmembrane region" description="Helical" evidence="12">
    <location>
        <begin position="228"/>
        <end position="249"/>
    </location>
</feature>
<dbReference type="Proteomes" id="UP000468638">
    <property type="component" value="Unassembled WGS sequence"/>
</dbReference>
<dbReference type="AlphaFoldDB" id="A0A6I5A6J4"/>
<dbReference type="CDD" id="cd00212">
    <property type="entry name" value="PTS_IIB_glc"/>
    <property type="match status" value="1"/>
</dbReference>
<dbReference type="InterPro" id="IPR036878">
    <property type="entry name" value="Glu_permease_IIB"/>
</dbReference>
<dbReference type="PROSITE" id="PS51098">
    <property type="entry name" value="PTS_EIIB_TYPE_1"/>
    <property type="match status" value="1"/>
</dbReference>
<evidence type="ECO:0000256" key="4">
    <source>
        <dbReference type="ARBA" id="ARBA00022597"/>
    </source>
</evidence>
<evidence type="ECO:0000259" key="13">
    <source>
        <dbReference type="PROSITE" id="PS51098"/>
    </source>
</evidence>
<feature type="domain" description="PTS EIIB type-1" evidence="13">
    <location>
        <begin position="4"/>
        <end position="87"/>
    </location>
</feature>
<dbReference type="RefSeq" id="WP_160849207.1">
    <property type="nucleotide sequence ID" value="NZ_WMEQ01000025.1"/>
</dbReference>
<name>A0A6I5A6J4_9BACI</name>
<reference evidence="15 16" key="1">
    <citation type="submission" date="2019-11" db="EMBL/GenBank/DDBJ databases">
        <title>Genome sequences of 17 halophilic strains isolated from different environments.</title>
        <authorList>
            <person name="Furrow R.E."/>
        </authorList>
    </citation>
    <scope>NUCLEOTIDE SEQUENCE [LARGE SCALE GENOMIC DNA]</scope>
    <source>
        <strain evidence="15 16">22514_16_FS</strain>
    </source>
</reference>
<dbReference type="Gene3D" id="3.30.1360.60">
    <property type="entry name" value="Glucose permease domain IIB"/>
    <property type="match status" value="1"/>
</dbReference>
<dbReference type="InterPro" id="IPR011296">
    <property type="entry name" value="PTS_IIBC_treh"/>
</dbReference>
<evidence type="ECO:0000256" key="5">
    <source>
        <dbReference type="ARBA" id="ARBA00022679"/>
    </source>
</evidence>
<dbReference type="InterPro" id="IPR050558">
    <property type="entry name" value="PTS_Sugar-Specific_Components"/>
</dbReference>
<dbReference type="NCBIfam" id="TIGR01992">
    <property type="entry name" value="PTS-IIBC-Tre"/>
    <property type="match status" value="1"/>
</dbReference>
<feature type="transmembrane region" description="Helical" evidence="12">
    <location>
        <begin position="440"/>
        <end position="462"/>
    </location>
</feature>
<dbReference type="InterPro" id="IPR018113">
    <property type="entry name" value="PTrfase_EIIB_Cys"/>
</dbReference>
<gene>
    <name evidence="15" type="primary">treP</name>
    <name evidence="15" type="ORF">GLW05_20785</name>
</gene>
<dbReference type="InterPro" id="IPR003352">
    <property type="entry name" value="PTS_EIIC"/>
</dbReference>
<evidence type="ECO:0000256" key="2">
    <source>
        <dbReference type="ARBA" id="ARBA00022448"/>
    </source>
</evidence>
<organism evidence="15 16">
    <name type="scientific">Pontibacillus yanchengensis</name>
    <dbReference type="NCBI Taxonomy" id="462910"/>
    <lineage>
        <taxon>Bacteria</taxon>
        <taxon>Bacillati</taxon>
        <taxon>Bacillota</taxon>
        <taxon>Bacilli</taxon>
        <taxon>Bacillales</taxon>
        <taxon>Bacillaceae</taxon>
        <taxon>Pontibacillus</taxon>
    </lineage>
</organism>
<dbReference type="PANTHER" id="PTHR30175:SF4">
    <property type="entry name" value="PTS SYSTEM TREHALOSE-SPECIFIC EIIBC COMPONENT"/>
    <property type="match status" value="1"/>
</dbReference>
<keyword evidence="5 15" id="KW-0808">Transferase</keyword>
<dbReference type="GO" id="GO:0090589">
    <property type="term" value="F:protein-phosphocysteine-trehalose phosphotransferase system transporter activity"/>
    <property type="evidence" value="ECO:0007669"/>
    <property type="project" value="TreeGrafter"/>
</dbReference>
<keyword evidence="7 12" id="KW-0812">Transmembrane</keyword>
<dbReference type="GO" id="GO:0005886">
    <property type="term" value="C:plasma membrane"/>
    <property type="evidence" value="ECO:0007669"/>
    <property type="project" value="UniProtKB-SubCell"/>
</dbReference>
<dbReference type="Pfam" id="PF00367">
    <property type="entry name" value="PTS_EIIB"/>
    <property type="match status" value="1"/>
</dbReference>
<feature type="transmembrane region" description="Helical" evidence="12">
    <location>
        <begin position="111"/>
        <end position="132"/>
    </location>
</feature>
<protein>
    <submittedName>
        <fullName evidence="15">PTS system trehalose-specific EIIBC component</fullName>
        <ecNumber evidence="15">2.7.1.201</ecNumber>
    </submittedName>
</protein>
<dbReference type="PANTHER" id="PTHR30175">
    <property type="entry name" value="PHOSPHOTRANSFERASE SYSTEM TRANSPORT PROTEIN"/>
    <property type="match status" value="1"/>
</dbReference>
<feature type="active site" description="Phosphocysteine intermediate; for EIIB activity" evidence="11">
    <location>
        <position position="26"/>
    </location>
</feature>
<proteinExistence type="predicted"/>
<dbReference type="InterPro" id="IPR001996">
    <property type="entry name" value="PTS_IIB_1"/>
</dbReference>
<dbReference type="NCBIfam" id="TIGR00826">
    <property type="entry name" value="EIIB_glc"/>
    <property type="match status" value="1"/>
</dbReference>
<feature type="transmembrane region" description="Helical" evidence="12">
    <location>
        <begin position="185"/>
        <end position="206"/>
    </location>
</feature>
<dbReference type="FunFam" id="3.30.1360.60:FF:000001">
    <property type="entry name" value="PTS system glucose-specific IIBC component PtsG"/>
    <property type="match status" value="1"/>
</dbReference>
<dbReference type="PROSITE" id="PS01035">
    <property type="entry name" value="PTS_EIIB_TYPE_1_CYS"/>
    <property type="match status" value="1"/>
</dbReference>
<keyword evidence="10 12" id="KW-0472">Membrane</keyword>
<evidence type="ECO:0000256" key="9">
    <source>
        <dbReference type="ARBA" id="ARBA00022989"/>
    </source>
</evidence>
<dbReference type="NCBIfam" id="NF008236">
    <property type="entry name" value="PRK11007.1"/>
    <property type="match status" value="1"/>
</dbReference>
<dbReference type="GO" id="GO:0015574">
    <property type="term" value="F:trehalose transmembrane transporter activity"/>
    <property type="evidence" value="ECO:0007669"/>
    <property type="project" value="InterPro"/>
</dbReference>
<dbReference type="EC" id="2.7.1.201" evidence="15"/>
<evidence type="ECO:0000256" key="1">
    <source>
        <dbReference type="ARBA" id="ARBA00004651"/>
    </source>
</evidence>
<evidence type="ECO:0000313" key="16">
    <source>
        <dbReference type="Proteomes" id="UP000468638"/>
    </source>
</evidence>
<sequence>MDLKKDAKQILEAIGGQENIAAATHCVTRLRLSLHDESKVDQEKLESIESVKGSFSTNGQFQIVIGQGTVEKMYKELNELGVGEATKDDVKAASSEKMNPLQRAIKTLADIFIPILPAIVTAGLLMGIYNIFSGTGIFFDEKSLIDVYPQWSDLANIINLIANTAFVFLPGLIGWSAVKKFGGNPLLGIVLGLMLVHPDLLNAWSYGEAVKEGSVPKWNLFGLEVEKIGYQGQVLPVLFASYILAKIDVFLRQRIPDSIQLLIVGPVALLVTGFITFIAIGPLMFGLGNLITDGLVSIFENFAALGGLIYGALYPVMVITGMHHTFLAVDIQLIGNTGTTFLWPILALSNISQGSAALGMMVATKDEKLRGLAGSSGVSAWLGITEPALFGVNLRYKFPFIAALVSSAVAALIITVQNVQASSIGVGGVPGIFSILPEDWLFFLVGMAIVIVLPFAATYLIAKGRKV</sequence>
<dbReference type="OrthoDB" id="9769191at2"/>
<comment type="caution">
    <text evidence="15">The sequence shown here is derived from an EMBL/GenBank/DDBJ whole genome shotgun (WGS) entry which is preliminary data.</text>
</comment>
<dbReference type="Pfam" id="PF02378">
    <property type="entry name" value="PTS_EIIC"/>
    <property type="match status" value="1"/>
</dbReference>
<evidence type="ECO:0000259" key="14">
    <source>
        <dbReference type="PROSITE" id="PS51103"/>
    </source>
</evidence>
<dbReference type="GO" id="GO:0016301">
    <property type="term" value="F:kinase activity"/>
    <property type="evidence" value="ECO:0007669"/>
    <property type="project" value="UniProtKB-KW"/>
</dbReference>
<evidence type="ECO:0000256" key="11">
    <source>
        <dbReference type="PROSITE-ProRule" id="PRU00421"/>
    </source>
</evidence>
<dbReference type="GO" id="GO:0008982">
    <property type="term" value="F:protein-N(PI)-phosphohistidine-sugar phosphotransferase activity"/>
    <property type="evidence" value="ECO:0007669"/>
    <property type="project" value="InterPro"/>
</dbReference>
<feature type="domain" description="PTS EIIC type-1" evidence="14">
    <location>
        <begin position="106"/>
        <end position="467"/>
    </location>
</feature>
<keyword evidence="4" id="KW-0762">Sugar transport</keyword>
<feature type="transmembrane region" description="Helical" evidence="12">
    <location>
        <begin position="398"/>
        <end position="420"/>
    </location>
</feature>
<evidence type="ECO:0000256" key="7">
    <source>
        <dbReference type="ARBA" id="ARBA00022692"/>
    </source>
</evidence>
<dbReference type="SUPFAM" id="SSF55604">
    <property type="entry name" value="Glucose permease domain IIB"/>
    <property type="match status" value="1"/>
</dbReference>
<evidence type="ECO:0000256" key="8">
    <source>
        <dbReference type="ARBA" id="ARBA00022777"/>
    </source>
</evidence>
<accession>A0A6I5A6J4</accession>
<dbReference type="EMBL" id="WMEQ01000025">
    <property type="protein sequence ID" value="MYL36010.1"/>
    <property type="molecule type" value="Genomic_DNA"/>
</dbReference>
<keyword evidence="2" id="KW-0813">Transport</keyword>
<dbReference type="GO" id="GO:0009401">
    <property type="term" value="P:phosphoenolpyruvate-dependent sugar phosphotransferase system"/>
    <property type="evidence" value="ECO:0007669"/>
    <property type="project" value="UniProtKB-KW"/>
</dbReference>
<comment type="subcellular location">
    <subcellularLocation>
        <location evidence="1">Cell membrane</location>
        <topology evidence="1">Multi-pass membrane protein</topology>
    </subcellularLocation>
</comment>
<feature type="transmembrane region" description="Helical" evidence="12">
    <location>
        <begin position="157"/>
        <end position="178"/>
    </location>
</feature>
<dbReference type="PROSITE" id="PS51103">
    <property type="entry name" value="PTS_EIIC_TYPE_1"/>
    <property type="match status" value="1"/>
</dbReference>
<evidence type="ECO:0000256" key="12">
    <source>
        <dbReference type="SAM" id="Phobius"/>
    </source>
</evidence>
<dbReference type="InterPro" id="IPR013013">
    <property type="entry name" value="PTS_EIIC_1"/>
</dbReference>
<evidence type="ECO:0000313" key="15">
    <source>
        <dbReference type="EMBL" id="MYL36010.1"/>
    </source>
</evidence>
<evidence type="ECO:0000256" key="6">
    <source>
        <dbReference type="ARBA" id="ARBA00022683"/>
    </source>
</evidence>
<keyword evidence="9 12" id="KW-1133">Transmembrane helix</keyword>
<evidence type="ECO:0000256" key="3">
    <source>
        <dbReference type="ARBA" id="ARBA00022475"/>
    </source>
</evidence>
<keyword evidence="3" id="KW-1003">Cell membrane</keyword>
<keyword evidence="8" id="KW-0418">Kinase</keyword>
<evidence type="ECO:0000256" key="10">
    <source>
        <dbReference type="ARBA" id="ARBA00023136"/>
    </source>
</evidence>
<feature type="transmembrane region" description="Helical" evidence="12">
    <location>
        <begin position="261"/>
        <end position="287"/>
    </location>
</feature>
<keyword evidence="6" id="KW-0598">Phosphotransferase system</keyword>